<dbReference type="Proteomes" id="UP000630660">
    <property type="component" value="Unassembled WGS sequence"/>
</dbReference>
<dbReference type="Gene3D" id="3.60.15.10">
    <property type="entry name" value="Ribonuclease Z/Hydroxyacylglutathione hydrolase-like"/>
    <property type="match status" value="1"/>
</dbReference>
<proteinExistence type="predicted"/>
<dbReference type="InterPro" id="IPR052926">
    <property type="entry name" value="Metallo-beta-lactamase_dom"/>
</dbReference>
<dbReference type="GO" id="GO:0016740">
    <property type="term" value="F:transferase activity"/>
    <property type="evidence" value="ECO:0007669"/>
    <property type="project" value="TreeGrafter"/>
</dbReference>
<dbReference type="PANTHER" id="PTHR13754:SF13">
    <property type="entry name" value="METALLO-BETA-LACTAMASE SUPERFAMILY PROTEIN (AFU_ORTHOLOGUE AFUA_3G07630)"/>
    <property type="match status" value="1"/>
</dbReference>
<dbReference type="Pfam" id="PF00753">
    <property type="entry name" value="Lactamase_B"/>
    <property type="match status" value="1"/>
</dbReference>
<dbReference type="CDD" id="cd07713">
    <property type="entry name" value="DHPS-like_MBL-fold"/>
    <property type="match status" value="1"/>
</dbReference>
<dbReference type="InterPro" id="IPR036866">
    <property type="entry name" value="RibonucZ/Hydroxyglut_hydro"/>
</dbReference>
<dbReference type="SUPFAM" id="SSF56281">
    <property type="entry name" value="Metallo-hydrolase/oxidoreductase"/>
    <property type="match status" value="1"/>
</dbReference>
<evidence type="ECO:0000313" key="3">
    <source>
        <dbReference type="Proteomes" id="UP000630660"/>
    </source>
</evidence>
<dbReference type="PANTHER" id="PTHR13754">
    <property type="entry name" value="METALLO-BETA-LACTAMASE SUPERFAMILY PROTEIN"/>
    <property type="match status" value="1"/>
</dbReference>
<reference evidence="2" key="1">
    <citation type="submission" date="2019-11" db="EMBL/GenBank/DDBJ databases">
        <title>Microbial mats filling the niche in hypersaline microbial mats.</title>
        <authorList>
            <person name="Wong H.L."/>
            <person name="Macleod F.I."/>
            <person name="White R.A. III"/>
            <person name="Burns B.P."/>
        </authorList>
    </citation>
    <scope>NUCLEOTIDE SEQUENCE</scope>
    <source>
        <strain evidence="2">Bin_327</strain>
    </source>
</reference>
<organism evidence="2 3">
    <name type="scientific">candidate division WOR-3 bacterium</name>
    <dbReference type="NCBI Taxonomy" id="2052148"/>
    <lineage>
        <taxon>Bacteria</taxon>
        <taxon>Bacteria division WOR-3</taxon>
    </lineage>
</organism>
<dbReference type="SMART" id="SM00849">
    <property type="entry name" value="Lactamase_B"/>
    <property type="match status" value="1"/>
</dbReference>
<gene>
    <name evidence="2" type="ORF">GF359_01290</name>
</gene>
<dbReference type="InterPro" id="IPR041712">
    <property type="entry name" value="DHPS-like_MBL-fold"/>
</dbReference>
<dbReference type="EMBL" id="WJKJ01000038">
    <property type="protein sequence ID" value="MBD3363829.1"/>
    <property type="molecule type" value="Genomic_DNA"/>
</dbReference>
<protein>
    <submittedName>
        <fullName evidence="2">MBL fold metallo-hydrolase</fullName>
    </submittedName>
</protein>
<sequence>MIKEVLMKVVLSSVLMSLFLLGCGKGEKEEKVESFEIKELATDRLCITVVYDNTAYHEGLRSDWGFACVIDADGRKLLFDTGAKGDLLVGNLDKLACHPREIEKVILSHEHWDHVGGLAELLKINSDVEVYLLKSFPNKVKGIVTDEGAGLVEVSGPQVICPGIYTTGVMGRAPEEQSLIISTDKGALVITGCAHPGIVEIVQRARELTGQDILFVMGGFHLGRASDKKVKEIINEFRDMGVRYVGPCHCTGEAQIEMFRKVYGHRCLDIGVGREITGIDFMN</sequence>
<comment type="caution">
    <text evidence="2">The sequence shown here is derived from an EMBL/GenBank/DDBJ whole genome shotgun (WGS) entry which is preliminary data.</text>
</comment>
<accession>A0A9D5K926</accession>
<name>A0A9D5K926_UNCW3</name>
<dbReference type="AlphaFoldDB" id="A0A9D5K926"/>
<dbReference type="InterPro" id="IPR001279">
    <property type="entry name" value="Metallo-B-lactamas"/>
</dbReference>
<evidence type="ECO:0000313" key="2">
    <source>
        <dbReference type="EMBL" id="MBD3363829.1"/>
    </source>
</evidence>
<dbReference type="PROSITE" id="PS51257">
    <property type="entry name" value="PROKAR_LIPOPROTEIN"/>
    <property type="match status" value="1"/>
</dbReference>
<evidence type="ECO:0000259" key="1">
    <source>
        <dbReference type="SMART" id="SM00849"/>
    </source>
</evidence>
<feature type="domain" description="Metallo-beta-lactamase" evidence="1">
    <location>
        <begin position="64"/>
        <end position="249"/>
    </location>
</feature>